<keyword evidence="2" id="KW-1185">Reference proteome</keyword>
<dbReference type="GeneID" id="64631247"/>
<protein>
    <submittedName>
        <fullName evidence="1">Uncharacterized protein</fullName>
    </submittedName>
</protein>
<evidence type="ECO:0000313" key="2">
    <source>
        <dbReference type="Proteomes" id="UP000807769"/>
    </source>
</evidence>
<dbReference type="OrthoDB" id="2691276at2759"/>
<feature type="non-terminal residue" evidence="1">
    <location>
        <position position="1"/>
    </location>
</feature>
<organism evidence="1 2">
    <name type="scientific">Suillus subaureus</name>
    <dbReference type="NCBI Taxonomy" id="48587"/>
    <lineage>
        <taxon>Eukaryota</taxon>
        <taxon>Fungi</taxon>
        <taxon>Dikarya</taxon>
        <taxon>Basidiomycota</taxon>
        <taxon>Agaricomycotina</taxon>
        <taxon>Agaricomycetes</taxon>
        <taxon>Agaricomycetidae</taxon>
        <taxon>Boletales</taxon>
        <taxon>Suillineae</taxon>
        <taxon>Suillaceae</taxon>
        <taxon>Suillus</taxon>
    </lineage>
</organism>
<dbReference type="AlphaFoldDB" id="A0A9P7J526"/>
<reference evidence="1" key="1">
    <citation type="journal article" date="2020" name="New Phytol.">
        <title>Comparative genomics reveals dynamic genome evolution in host specialist ectomycorrhizal fungi.</title>
        <authorList>
            <person name="Lofgren L.A."/>
            <person name="Nguyen N.H."/>
            <person name="Vilgalys R."/>
            <person name="Ruytinx J."/>
            <person name="Liao H.L."/>
            <person name="Branco S."/>
            <person name="Kuo A."/>
            <person name="LaButti K."/>
            <person name="Lipzen A."/>
            <person name="Andreopoulos W."/>
            <person name="Pangilinan J."/>
            <person name="Riley R."/>
            <person name="Hundley H."/>
            <person name="Na H."/>
            <person name="Barry K."/>
            <person name="Grigoriev I.V."/>
            <person name="Stajich J.E."/>
            <person name="Kennedy P.G."/>
        </authorList>
    </citation>
    <scope>NUCLEOTIDE SEQUENCE</scope>
    <source>
        <strain evidence="1">MN1</strain>
    </source>
</reference>
<name>A0A9P7J526_9AGAM</name>
<feature type="non-terminal residue" evidence="1">
    <location>
        <position position="53"/>
    </location>
</feature>
<sequence>TQQPSPTLRMRAFRGIFARFEDIDTPTSLFREVLALRPQCHPDHPLSLYNLTE</sequence>
<gene>
    <name evidence="1" type="ORF">BJ212DRAFT_1397108</name>
</gene>
<comment type="caution">
    <text evidence="1">The sequence shown here is derived from an EMBL/GenBank/DDBJ whole genome shotgun (WGS) entry which is preliminary data.</text>
</comment>
<dbReference type="EMBL" id="JABBWG010000074">
    <property type="protein sequence ID" value="KAG1803016.1"/>
    <property type="molecule type" value="Genomic_DNA"/>
</dbReference>
<accession>A0A9P7J526</accession>
<dbReference type="Proteomes" id="UP000807769">
    <property type="component" value="Unassembled WGS sequence"/>
</dbReference>
<dbReference type="RefSeq" id="XP_041186370.1">
    <property type="nucleotide sequence ID" value="XM_041337231.1"/>
</dbReference>
<evidence type="ECO:0000313" key="1">
    <source>
        <dbReference type="EMBL" id="KAG1803016.1"/>
    </source>
</evidence>
<proteinExistence type="predicted"/>